<evidence type="ECO:0000256" key="1">
    <source>
        <dbReference type="ARBA" id="ARBA00022884"/>
    </source>
</evidence>
<dbReference type="EMBL" id="JAEMGP010000003">
    <property type="protein sequence ID" value="KAG5212438.1"/>
    <property type="molecule type" value="Genomic_DNA"/>
</dbReference>
<organism evidence="3 4">
    <name type="scientific">Ovis aries</name>
    <name type="common">Sheep</name>
    <dbReference type="NCBI Taxonomy" id="9940"/>
    <lineage>
        <taxon>Eukaryota</taxon>
        <taxon>Metazoa</taxon>
        <taxon>Chordata</taxon>
        <taxon>Craniata</taxon>
        <taxon>Vertebrata</taxon>
        <taxon>Euteleostomi</taxon>
        <taxon>Mammalia</taxon>
        <taxon>Eutheria</taxon>
        <taxon>Laurasiatheria</taxon>
        <taxon>Artiodactyla</taxon>
        <taxon>Ruminantia</taxon>
        <taxon>Pecora</taxon>
        <taxon>Bovidae</taxon>
        <taxon>Caprinae</taxon>
        <taxon>Ovis</taxon>
    </lineage>
</organism>
<dbReference type="GO" id="GO:0000398">
    <property type="term" value="P:mRNA splicing, via spliceosome"/>
    <property type="evidence" value="ECO:0007669"/>
    <property type="project" value="TreeGrafter"/>
</dbReference>
<name>A0A836D4L1_SHEEP</name>
<keyword evidence="1" id="KW-0694">RNA-binding</keyword>
<comment type="caution">
    <text evidence="3">The sequence shown here is derived from an EMBL/GenBank/DDBJ whole genome shotgun (WGS) entry which is preliminary data.</text>
</comment>
<sequence>MLLFEKDSSESEAASYEDRAEPFQHIRKGQGYQKTYMLEINPNLALMDIPYSNSHKERINIHYGDKTVIQKFHPVNGHNCDVRKAPSKQEIASVSSSQRGERDSGNFGGGCRGGFSGNDNFGHGGNFSGGGFGGSRDDDGYGGSGDSYNGFGDDGSSVRGGKIYNDFGNYDNQSSWTRDRRKPEDKGQALVVVEASTLPNLETKMARVVPAAAVAVAVAEVLITARKQSLAGEESQRRDREATDYNRFVNSAKQSGDRAWLLQRRHALDNTHMYGQKP</sequence>
<dbReference type="PANTHER" id="PTHR48026:SF2">
    <property type="entry name" value="HETEROGENEOUS NUCLEAR RIBONUCLEOPROTEIN A1-RELATED"/>
    <property type="match status" value="1"/>
</dbReference>
<evidence type="ECO:0000256" key="2">
    <source>
        <dbReference type="SAM" id="MobiDB-lite"/>
    </source>
</evidence>
<dbReference type="PANTHER" id="PTHR48026">
    <property type="entry name" value="HOMOLOGOUS TO DROSOPHILA SQD (SQUID) PROTEIN"/>
    <property type="match status" value="1"/>
</dbReference>
<dbReference type="GO" id="GO:0071013">
    <property type="term" value="C:catalytic step 2 spliceosome"/>
    <property type="evidence" value="ECO:0007669"/>
    <property type="project" value="TreeGrafter"/>
</dbReference>
<feature type="region of interest" description="Disordered" evidence="2">
    <location>
        <begin position="79"/>
        <end position="111"/>
    </location>
</feature>
<accession>A0A836D4L1</accession>
<dbReference type="Proteomes" id="UP000664991">
    <property type="component" value="Unassembled WGS sequence"/>
</dbReference>
<evidence type="ECO:0000313" key="3">
    <source>
        <dbReference type="EMBL" id="KAG5212438.1"/>
    </source>
</evidence>
<protein>
    <submittedName>
        <fullName evidence="3">Uncharacterized protein</fullName>
    </submittedName>
</protein>
<reference evidence="3 4" key="1">
    <citation type="submission" date="2020-12" db="EMBL/GenBank/DDBJ databases">
        <title>De novo assembly of Tibetan sheep genome.</title>
        <authorList>
            <person name="Li X."/>
        </authorList>
    </citation>
    <scope>NUCLEOTIDE SEQUENCE [LARGE SCALE GENOMIC DNA]</scope>
    <source>
        <tissue evidence="3">Heart</tissue>
    </source>
</reference>
<evidence type="ECO:0000313" key="4">
    <source>
        <dbReference type="Proteomes" id="UP000664991"/>
    </source>
</evidence>
<dbReference type="GO" id="GO:0003730">
    <property type="term" value="F:mRNA 3'-UTR binding"/>
    <property type="evidence" value="ECO:0007669"/>
    <property type="project" value="TreeGrafter"/>
</dbReference>
<proteinExistence type="predicted"/>
<gene>
    <name evidence="3" type="ORF">JEQ12_014867</name>
</gene>
<dbReference type="AlphaFoldDB" id="A0A836D4L1"/>